<dbReference type="PANTHER" id="PTHR47506">
    <property type="entry name" value="TRANSCRIPTIONAL REGULATORY PROTEIN"/>
    <property type="match status" value="1"/>
</dbReference>
<name>A0A3N1PL52_9GAMM</name>
<dbReference type="PRINTS" id="PR00455">
    <property type="entry name" value="HTHTETR"/>
</dbReference>
<evidence type="ECO:0000313" key="7">
    <source>
        <dbReference type="Proteomes" id="UP000268033"/>
    </source>
</evidence>
<dbReference type="SUPFAM" id="SSF48498">
    <property type="entry name" value="Tetracyclin repressor-like, C-terminal domain"/>
    <property type="match status" value="1"/>
</dbReference>
<dbReference type="STRING" id="584787.GCA_001247655_00231"/>
<keyword evidence="2 4" id="KW-0238">DNA-binding</keyword>
<sequence length="186" mass="20529">MAGVRQFDEEQVLADALTLFWQKGFVGTSMQELATATGVQRGSLYNAYGGKEALFIAAYRCYLAKYMQGIKKALAQPQLKDALEALFDFSINLIRTDRRGCLTTKTATSESATPAIHEALRAQMDNLKACITERLMQSPQELALPVADAALLLLTHTRGIVVMERLYDDPEQLRTSAKALTALLLK</sequence>
<organism evidence="6 7">
    <name type="scientific">Gallaecimonas pentaromativorans</name>
    <dbReference type="NCBI Taxonomy" id="584787"/>
    <lineage>
        <taxon>Bacteria</taxon>
        <taxon>Pseudomonadati</taxon>
        <taxon>Pseudomonadota</taxon>
        <taxon>Gammaproteobacteria</taxon>
        <taxon>Enterobacterales</taxon>
        <taxon>Gallaecimonadaceae</taxon>
        <taxon>Gallaecimonas</taxon>
    </lineage>
</organism>
<evidence type="ECO:0000256" key="4">
    <source>
        <dbReference type="PROSITE-ProRule" id="PRU00335"/>
    </source>
</evidence>
<evidence type="ECO:0000256" key="2">
    <source>
        <dbReference type="ARBA" id="ARBA00023125"/>
    </source>
</evidence>
<keyword evidence="3" id="KW-0804">Transcription</keyword>
<keyword evidence="7" id="KW-1185">Reference proteome</keyword>
<accession>A0A3N1PL52</accession>
<dbReference type="InterPro" id="IPR001647">
    <property type="entry name" value="HTH_TetR"/>
</dbReference>
<reference evidence="6 7" key="1">
    <citation type="submission" date="2018-11" db="EMBL/GenBank/DDBJ databases">
        <title>Genomic Encyclopedia of Type Strains, Phase IV (KMG-IV): sequencing the most valuable type-strain genomes for metagenomic binning, comparative biology and taxonomic classification.</title>
        <authorList>
            <person name="Goeker M."/>
        </authorList>
    </citation>
    <scope>NUCLEOTIDE SEQUENCE [LARGE SCALE GENOMIC DNA]</scope>
    <source>
        <strain evidence="6 7">DSM 21945</strain>
    </source>
</reference>
<dbReference type="InterPro" id="IPR009057">
    <property type="entry name" value="Homeodomain-like_sf"/>
</dbReference>
<dbReference type="Gene3D" id="1.10.357.10">
    <property type="entry name" value="Tetracycline Repressor, domain 2"/>
    <property type="match status" value="1"/>
</dbReference>
<dbReference type="RefSeq" id="WP_050657305.1">
    <property type="nucleotide sequence ID" value="NZ_JBLXAC010000001.1"/>
</dbReference>
<feature type="domain" description="HTH tetR-type" evidence="5">
    <location>
        <begin position="6"/>
        <end position="66"/>
    </location>
</feature>
<keyword evidence="1" id="KW-0805">Transcription regulation</keyword>
<dbReference type="SUPFAM" id="SSF46689">
    <property type="entry name" value="Homeodomain-like"/>
    <property type="match status" value="1"/>
</dbReference>
<proteinExistence type="predicted"/>
<dbReference type="InterPro" id="IPR036271">
    <property type="entry name" value="Tet_transcr_reg_TetR-rel_C_sf"/>
</dbReference>
<dbReference type="Proteomes" id="UP000268033">
    <property type="component" value="Unassembled WGS sequence"/>
</dbReference>
<dbReference type="OrthoDB" id="270177at2"/>
<evidence type="ECO:0000259" key="5">
    <source>
        <dbReference type="PROSITE" id="PS50977"/>
    </source>
</evidence>
<evidence type="ECO:0000313" key="6">
    <source>
        <dbReference type="EMBL" id="ROQ28598.1"/>
    </source>
</evidence>
<dbReference type="PANTHER" id="PTHR47506:SF1">
    <property type="entry name" value="HTH-TYPE TRANSCRIPTIONAL REGULATOR YJDC"/>
    <property type="match status" value="1"/>
</dbReference>
<dbReference type="GO" id="GO:0003677">
    <property type="term" value="F:DNA binding"/>
    <property type="evidence" value="ECO:0007669"/>
    <property type="project" value="UniProtKB-UniRule"/>
</dbReference>
<gene>
    <name evidence="6" type="ORF">EDC28_103191</name>
</gene>
<dbReference type="EMBL" id="RJUL01000003">
    <property type="protein sequence ID" value="ROQ28598.1"/>
    <property type="molecule type" value="Genomic_DNA"/>
</dbReference>
<dbReference type="Pfam" id="PF00440">
    <property type="entry name" value="TetR_N"/>
    <property type="match status" value="1"/>
</dbReference>
<dbReference type="PROSITE" id="PS50977">
    <property type="entry name" value="HTH_TETR_2"/>
    <property type="match status" value="1"/>
</dbReference>
<protein>
    <submittedName>
        <fullName evidence="6">TetR family transcriptional regulator</fullName>
    </submittedName>
</protein>
<evidence type="ECO:0000256" key="1">
    <source>
        <dbReference type="ARBA" id="ARBA00023015"/>
    </source>
</evidence>
<dbReference type="Gene3D" id="1.10.10.60">
    <property type="entry name" value="Homeodomain-like"/>
    <property type="match status" value="1"/>
</dbReference>
<dbReference type="AlphaFoldDB" id="A0A3N1PL52"/>
<feature type="DNA-binding region" description="H-T-H motif" evidence="4">
    <location>
        <begin position="29"/>
        <end position="48"/>
    </location>
</feature>
<comment type="caution">
    <text evidence="6">The sequence shown here is derived from an EMBL/GenBank/DDBJ whole genome shotgun (WGS) entry which is preliminary data.</text>
</comment>
<evidence type="ECO:0000256" key="3">
    <source>
        <dbReference type="ARBA" id="ARBA00023163"/>
    </source>
</evidence>